<protein>
    <submittedName>
        <fullName evidence="2">HNH endonuclease</fullName>
    </submittedName>
</protein>
<reference evidence="2" key="1">
    <citation type="journal article" date="2019" name="MBio">
        <title>Virus Genomes from Deep Sea Sediments Expand the Ocean Megavirome and Support Independent Origins of Viral Gigantism.</title>
        <authorList>
            <person name="Backstrom D."/>
            <person name="Yutin N."/>
            <person name="Jorgensen S.L."/>
            <person name="Dharamshi J."/>
            <person name="Homa F."/>
            <person name="Zaremba-Niedwiedzka K."/>
            <person name="Spang A."/>
            <person name="Wolf Y.I."/>
            <person name="Koonin E.V."/>
            <person name="Ettema T.J."/>
        </authorList>
    </citation>
    <scope>NUCLEOTIDE SEQUENCE</scope>
</reference>
<dbReference type="Pfam" id="PF13392">
    <property type="entry name" value="HNH_3"/>
    <property type="match status" value="2"/>
</dbReference>
<feature type="domain" description="HNH nuclease" evidence="1">
    <location>
        <begin position="119"/>
        <end position="149"/>
    </location>
</feature>
<keyword evidence="2" id="KW-0255">Endonuclease</keyword>
<organism evidence="2">
    <name type="scientific">Pithovirus LCPAC406</name>
    <dbReference type="NCBI Taxonomy" id="2506599"/>
    <lineage>
        <taxon>Viruses</taxon>
        <taxon>Pithoviruses</taxon>
    </lineage>
</organism>
<gene>
    <name evidence="2" type="ORF">LCPAC406_02580</name>
</gene>
<evidence type="ECO:0000313" key="2">
    <source>
        <dbReference type="EMBL" id="QBK93944.1"/>
    </source>
</evidence>
<dbReference type="Gene3D" id="3.90.75.20">
    <property type="match status" value="2"/>
</dbReference>
<sequence>MLKGGPNKGNRCSVKIENEDDVCKRHTEKIIQRIEHEKEECSKCGEPVEWASMKLANCDYYDISTIGDIYSYSKHKYLEISPKVNGYIPCALTDNNGKSLYKHMNTFQGIVFYGLPIVNEGITVDHIDGKRSNNRICCNLRLATKTDQNKNQNRSKTIRGKTVLKISLENGDIIKEYKSASEASNECDIDRLFMGRLCRLEREYKGYLWRYKKKEDFGNIKWVSSTKEFPNMPLFYGSEEGHIASIKTGYISKGTKHSSGYMNVKIKDKNYRVNILICTLFHGPKPLDKPDATHINLERDDNRESNLEWMTRSENLKTTVNSGLHKSCKPVRAFYEDGTHEDFISIIEACNNTNANNSVIGEIFKGRRFTSGTDKNGFRIKWELISNKDIE</sequence>
<accession>A0A481ZDE9</accession>
<dbReference type="GO" id="GO:0004519">
    <property type="term" value="F:endonuclease activity"/>
    <property type="evidence" value="ECO:0007669"/>
    <property type="project" value="UniProtKB-KW"/>
</dbReference>
<dbReference type="InterPro" id="IPR044925">
    <property type="entry name" value="His-Me_finger_sf"/>
</dbReference>
<name>A0A481ZDE9_9VIRU</name>
<dbReference type="SUPFAM" id="SSF54060">
    <property type="entry name" value="His-Me finger endonucleases"/>
    <property type="match status" value="2"/>
</dbReference>
<feature type="domain" description="HNH nuclease" evidence="1">
    <location>
        <begin position="273"/>
        <end position="316"/>
    </location>
</feature>
<evidence type="ECO:0000259" key="1">
    <source>
        <dbReference type="Pfam" id="PF13392"/>
    </source>
</evidence>
<dbReference type="InterPro" id="IPR003615">
    <property type="entry name" value="HNH_nuc"/>
</dbReference>
<keyword evidence="2" id="KW-0540">Nuclease</keyword>
<keyword evidence="2" id="KW-0378">Hydrolase</keyword>
<proteinExistence type="predicted"/>
<dbReference type="EMBL" id="MK500608">
    <property type="protein sequence ID" value="QBK93944.1"/>
    <property type="molecule type" value="Genomic_DNA"/>
</dbReference>